<dbReference type="Pfam" id="PF13443">
    <property type="entry name" value="HTH_26"/>
    <property type="match status" value="1"/>
</dbReference>
<dbReference type="SMART" id="SM00530">
    <property type="entry name" value="HTH_XRE"/>
    <property type="match status" value="1"/>
</dbReference>
<evidence type="ECO:0000259" key="1">
    <source>
        <dbReference type="PROSITE" id="PS50943"/>
    </source>
</evidence>
<evidence type="ECO:0000313" key="2">
    <source>
        <dbReference type="EMBL" id="QJR13100.1"/>
    </source>
</evidence>
<keyword evidence="3" id="KW-1185">Reference proteome</keyword>
<dbReference type="SUPFAM" id="SSF47413">
    <property type="entry name" value="lambda repressor-like DNA-binding domains"/>
    <property type="match status" value="1"/>
</dbReference>
<evidence type="ECO:0000313" key="3">
    <source>
        <dbReference type="Proteomes" id="UP000501534"/>
    </source>
</evidence>
<feature type="domain" description="HTH cro/C1-type" evidence="1">
    <location>
        <begin position="14"/>
        <end position="67"/>
    </location>
</feature>
<dbReference type="RefSeq" id="WP_171095885.1">
    <property type="nucleotide sequence ID" value="NZ_CP053069.1"/>
</dbReference>
<dbReference type="InterPro" id="IPR010982">
    <property type="entry name" value="Lambda_DNA-bd_dom_sf"/>
</dbReference>
<dbReference type="GO" id="GO:0003677">
    <property type="term" value="F:DNA binding"/>
    <property type="evidence" value="ECO:0007669"/>
    <property type="project" value="InterPro"/>
</dbReference>
<dbReference type="KEGG" id="uru:DSM104443_04194"/>
<reference evidence="2 3" key="1">
    <citation type="submission" date="2020-04" db="EMBL/GenBank/DDBJ databases">
        <title>Usitatibacter rugosus gen. nov., sp. nov. and Usitatibacter palustris sp. nov., novel members of Usitatibacteraceae fam. nov. within the order Nitrosomonadales isolated from soil.</title>
        <authorList>
            <person name="Huber K.J."/>
            <person name="Neumann-Schaal M."/>
            <person name="Geppert A."/>
            <person name="Luckner M."/>
            <person name="Wanner G."/>
            <person name="Overmann J."/>
        </authorList>
    </citation>
    <scope>NUCLEOTIDE SEQUENCE [LARGE SCALE GENOMIC DNA]</scope>
    <source>
        <strain evidence="2 3">0125_3</strain>
    </source>
</reference>
<dbReference type="InterPro" id="IPR001387">
    <property type="entry name" value="Cro/C1-type_HTH"/>
</dbReference>
<accession>A0A6M4H0U0</accession>
<proteinExistence type="predicted"/>
<protein>
    <recommendedName>
        <fullName evidence="1">HTH cro/C1-type domain-containing protein</fullName>
    </recommendedName>
</protein>
<dbReference type="AlphaFoldDB" id="A0A6M4H0U0"/>
<dbReference type="Gene3D" id="1.10.260.40">
    <property type="entry name" value="lambda repressor-like DNA-binding domains"/>
    <property type="match status" value="1"/>
</dbReference>
<organism evidence="2 3">
    <name type="scientific">Usitatibacter rugosus</name>
    <dbReference type="NCBI Taxonomy" id="2732067"/>
    <lineage>
        <taxon>Bacteria</taxon>
        <taxon>Pseudomonadati</taxon>
        <taxon>Pseudomonadota</taxon>
        <taxon>Betaproteobacteria</taxon>
        <taxon>Nitrosomonadales</taxon>
        <taxon>Usitatibacteraceae</taxon>
        <taxon>Usitatibacter</taxon>
    </lineage>
</organism>
<name>A0A6M4H0U0_9PROT</name>
<gene>
    <name evidence="2" type="ORF">DSM104443_04194</name>
</gene>
<dbReference type="EMBL" id="CP053069">
    <property type="protein sequence ID" value="QJR13100.1"/>
    <property type="molecule type" value="Genomic_DNA"/>
</dbReference>
<dbReference type="CDD" id="cd00093">
    <property type="entry name" value="HTH_XRE"/>
    <property type="match status" value="1"/>
</dbReference>
<dbReference type="Proteomes" id="UP000501534">
    <property type="component" value="Chromosome"/>
</dbReference>
<sequence>MREDPQTSGLVEVLKKLLKARGATYRDLARALELSEPSVKRLFSERTFTLQRLEQVCAFLEVDFFEVAKLARGATAGSDQMTIAQETALAADPKLLGMFYLCYNDWQLADMLEGYHLTRPEALKLLLKLDKVGLIELQPGDAVRLKVPKTVRLRHDGPIRKAHGKSVVTSFILADFVEAGGLFRFEFRELSRASFELLQRRLNRVAAEFNELAELDSYLPSDQRTTIGMALGIRPWTMSWVTGLKSRKEKPAPA</sequence>
<dbReference type="PROSITE" id="PS50943">
    <property type="entry name" value="HTH_CROC1"/>
    <property type="match status" value="1"/>
</dbReference>